<dbReference type="PANTHER" id="PTHR42748">
    <property type="entry name" value="NITROGEN METABOLITE REPRESSION PROTEIN NMRA FAMILY MEMBER"/>
    <property type="match status" value="1"/>
</dbReference>
<dbReference type="FunFam" id="3.40.50.720:FF:000528">
    <property type="entry name" value="Nucleoside-diphosphate-sugar epimerase family protein"/>
    <property type="match status" value="1"/>
</dbReference>
<dbReference type="SUPFAM" id="SSF51735">
    <property type="entry name" value="NAD(P)-binding Rossmann-fold domains"/>
    <property type="match status" value="1"/>
</dbReference>
<dbReference type="EMBL" id="JAAOAV010000036">
    <property type="protein sequence ID" value="KAF5609337.1"/>
    <property type="molecule type" value="Genomic_DNA"/>
</dbReference>
<proteinExistence type="inferred from homology"/>
<dbReference type="AlphaFoldDB" id="A0A8H5Q7B3"/>
<gene>
    <name evidence="4" type="ORF">FSUBG_4130</name>
</gene>
<evidence type="ECO:0000259" key="3">
    <source>
        <dbReference type="Pfam" id="PF05368"/>
    </source>
</evidence>
<dbReference type="Gene3D" id="3.40.50.720">
    <property type="entry name" value="NAD(P)-binding Rossmann-like Domain"/>
    <property type="match status" value="1"/>
</dbReference>
<evidence type="ECO:0000256" key="1">
    <source>
        <dbReference type="ARBA" id="ARBA00006328"/>
    </source>
</evidence>
<name>A0A8H5Q7B3_GIBSU</name>
<dbReference type="GeneID" id="59316805"/>
<evidence type="ECO:0000256" key="2">
    <source>
        <dbReference type="ARBA" id="ARBA00022857"/>
    </source>
</evidence>
<dbReference type="InterPro" id="IPR051164">
    <property type="entry name" value="NmrA-like_oxidored"/>
</dbReference>
<comment type="caution">
    <text evidence="4">The sequence shown here is derived from an EMBL/GenBank/DDBJ whole genome shotgun (WGS) entry which is preliminary data.</text>
</comment>
<sequence length="311" mass="34299">MPRSLLITGATGKQGGSVVEAVLSRFSKEFTILAVTRNAQSPSALRLARKSSAVKLVEGNLDDVPSLFRAAKKVSSGPIWGVYSVQAAVTKGTTFEGEIRQGKALIEESIKNDVKHFVYSSVDRGGNERSWTNPTPIPHFKSKHQIEQFLRDSVENKKSAMGWTILRPVIFLDNISPDFQSKVFMTSLRIAMKDKPLQWVATSDIGVFAAETFAGPDRFDKKAIGLGGEELTFEELDHRFRSVTGNGVGTTVGLLDKALKAGVKEVGLMLDWFKEEGYNVDMQLARSLHPHIKDVRAWLKQDSAFVTQSNS</sequence>
<dbReference type="PANTHER" id="PTHR42748:SF25">
    <property type="entry name" value="NMRA FAMILY PROTEIN"/>
    <property type="match status" value="1"/>
</dbReference>
<dbReference type="Proteomes" id="UP000547976">
    <property type="component" value="Unassembled WGS sequence"/>
</dbReference>
<dbReference type="RefSeq" id="XP_036540437.1">
    <property type="nucleotide sequence ID" value="XM_036682087.1"/>
</dbReference>
<comment type="similarity">
    <text evidence="1">Belongs to the NmrA-type oxidoreductase family.</text>
</comment>
<evidence type="ECO:0000313" key="4">
    <source>
        <dbReference type="EMBL" id="KAF5609337.1"/>
    </source>
</evidence>
<feature type="domain" description="NmrA-like" evidence="3">
    <location>
        <begin position="4"/>
        <end position="253"/>
    </location>
</feature>
<dbReference type="OrthoDB" id="9997102at2759"/>
<dbReference type="Gene3D" id="3.90.25.10">
    <property type="entry name" value="UDP-galactose 4-epimerase, domain 1"/>
    <property type="match status" value="1"/>
</dbReference>
<dbReference type="Pfam" id="PF05368">
    <property type="entry name" value="NmrA"/>
    <property type="match status" value="1"/>
</dbReference>
<organism evidence="4 5">
    <name type="scientific">Gibberella subglutinans</name>
    <name type="common">Fusarium subglutinans</name>
    <dbReference type="NCBI Taxonomy" id="42677"/>
    <lineage>
        <taxon>Eukaryota</taxon>
        <taxon>Fungi</taxon>
        <taxon>Dikarya</taxon>
        <taxon>Ascomycota</taxon>
        <taxon>Pezizomycotina</taxon>
        <taxon>Sordariomycetes</taxon>
        <taxon>Hypocreomycetidae</taxon>
        <taxon>Hypocreales</taxon>
        <taxon>Nectriaceae</taxon>
        <taxon>Fusarium</taxon>
        <taxon>Fusarium fujikuroi species complex</taxon>
    </lineage>
</organism>
<keyword evidence="2" id="KW-0521">NADP</keyword>
<keyword evidence="5" id="KW-1185">Reference proteome</keyword>
<reference evidence="4 5" key="1">
    <citation type="submission" date="2020-05" db="EMBL/GenBank/DDBJ databases">
        <title>Identification and distribution of gene clusters putatively required for synthesis of sphingolipid metabolism inhibitors in phylogenetically diverse species of the filamentous fungus Fusarium.</title>
        <authorList>
            <person name="Kim H.-S."/>
            <person name="Busman M."/>
            <person name="Brown D.W."/>
            <person name="Divon H."/>
            <person name="Uhlig S."/>
            <person name="Proctor R.H."/>
        </authorList>
    </citation>
    <scope>NUCLEOTIDE SEQUENCE [LARGE SCALE GENOMIC DNA]</scope>
    <source>
        <strain evidence="4 5">NRRL 66333</strain>
    </source>
</reference>
<protein>
    <recommendedName>
        <fullName evidence="3">NmrA-like domain-containing protein</fullName>
    </recommendedName>
</protein>
<dbReference type="InterPro" id="IPR008030">
    <property type="entry name" value="NmrA-like"/>
</dbReference>
<accession>A0A8H5Q7B3</accession>
<dbReference type="InterPro" id="IPR036291">
    <property type="entry name" value="NAD(P)-bd_dom_sf"/>
</dbReference>
<evidence type="ECO:0000313" key="5">
    <source>
        <dbReference type="Proteomes" id="UP000547976"/>
    </source>
</evidence>
<dbReference type="GO" id="GO:0005634">
    <property type="term" value="C:nucleus"/>
    <property type="evidence" value="ECO:0007669"/>
    <property type="project" value="TreeGrafter"/>
</dbReference>